<dbReference type="InterPro" id="IPR008969">
    <property type="entry name" value="CarboxyPept-like_regulatory"/>
</dbReference>
<keyword evidence="7 8" id="KW-0998">Cell outer membrane</keyword>
<dbReference type="AlphaFoldDB" id="A0A1I3FEA6"/>
<dbReference type="GO" id="GO:0009279">
    <property type="term" value="C:cell outer membrane"/>
    <property type="evidence" value="ECO:0007669"/>
    <property type="project" value="UniProtKB-SubCell"/>
</dbReference>
<accession>A0A1I3FEA6</accession>
<keyword evidence="5 9" id="KW-0798">TonB box</keyword>
<dbReference type="EMBL" id="FOQO01000002">
    <property type="protein sequence ID" value="SFI09548.1"/>
    <property type="molecule type" value="Genomic_DNA"/>
</dbReference>
<evidence type="ECO:0000313" key="13">
    <source>
        <dbReference type="Proteomes" id="UP000198670"/>
    </source>
</evidence>
<dbReference type="STRING" id="1477437.SAMN05444682_102291"/>
<dbReference type="NCBIfam" id="TIGR04056">
    <property type="entry name" value="OMP_RagA_SusC"/>
    <property type="match status" value="1"/>
</dbReference>
<evidence type="ECO:0000256" key="8">
    <source>
        <dbReference type="PROSITE-ProRule" id="PRU01360"/>
    </source>
</evidence>
<reference evidence="12 13" key="1">
    <citation type="submission" date="2016-10" db="EMBL/GenBank/DDBJ databases">
        <authorList>
            <person name="de Groot N.N."/>
        </authorList>
    </citation>
    <scope>NUCLEOTIDE SEQUENCE [LARGE SCALE GENOMIC DNA]</scope>
    <source>
        <strain evidence="12 13">RK1</strain>
    </source>
</reference>
<feature type="domain" description="TonB-dependent receptor plug" evidence="11">
    <location>
        <begin position="210"/>
        <end position="318"/>
    </location>
</feature>
<proteinExistence type="inferred from homology"/>
<dbReference type="Gene3D" id="2.40.170.20">
    <property type="entry name" value="TonB-dependent receptor, beta-barrel domain"/>
    <property type="match status" value="1"/>
</dbReference>
<dbReference type="InterPro" id="IPR039426">
    <property type="entry name" value="TonB-dep_rcpt-like"/>
</dbReference>
<dbReference type="InterPro" id="IPR036942">
    <property type="entry name" value="Beta-barrel_TonB_sf"/>
</dbReference>
<keyword evidence="2 8" id="KW-0813">Transport</keyword>
<comment type="subcellular location">
    <subcellularLocation>
        <location evidence="1 8">Cell outer membrane</location>
        <topology evidence="1 8">Multi-pass membrane protein</topology>
    </subcellularLocation>
</comment>
<evidence type="ECO:0000256" key="5">
    <source>
        <dbReference type="ARBA" id="ARBA00023077"/>
    </source>
</evidence>
<dbReference type="Gene3D" id="2.170.130.10">
    <property type="entry name" value="TonB-dependent receptor, plug domain"/>
    <property type="match status" value="1"/>
</dbReference>
<evidence type="ECO:0000256" key="2">
    <source>
        <dbReference type="ARBA" id="ARBA00022448"/>
    </source>
</evidence>
<evidence type="ECO:0000313" key="12">
    <source>
        <dbReference type="EMBL" id="SFI09548.1"/>
    </source>
</evidence>
<dbReference type="SUPFAM" id="SSF56935">
    <property type="entry name" value="Porins"/>
    <property type="match status" value="1"/>
</dbReference>
<dbReference type="SUPFAM" id="SSF49464">
    <property type="entry name" value="Carboxypeptidase regulatory domain-like"/>
    <property type="match status" value="1"/>
</dbReference>
<dbReference type="InterPro" id="IPR023997">
    <property type="entry name" value="TonB-dep_OMP_SusC/RagA_CS"/>
</dbReference>
<dbReference type="Proteomes" id="UP000198670">
    <property type="component" value="Unassembled WGS sequence"/>
</dbReference>
<dbReference type="PROSITE" id="PS52016">
    <property type="entry name" value="TONB_DEPENDENT_REC_3"/>
    <property type="match status" value="1"/>
</dbReference>
<name>A0A1I3FEA6_9SPHI</name>
<dbReference type="InterPro" id="IPR012910">
    <property type="entry name" value="Plug_dom"/>
</dbReference>
<evidence type="ECO:0000256" key="6">
    <source>
        <dbReference type="ARBA" id="ARBA00023136"/>
    </source>
</evidence>
<keyword evidence="13" id="KW-1185">Reference proteome</keyword>
<keyword evidence="4 8" id="KW-0812">Transmembrane</keyword>
<feature type="domain" description="TonB-dependent receptor-like beta-barrel" evidence="10">
    <location>
        <begin position="397"/>
        <end position="926"/>
    </location>
</feature>
<dbReference type="Pfam" id="PF07715">
    <property type="entry name" value="Plug"/>
    <property type="match status" value="1"/>
</dbReference>
<dbReference type="Pfam" id="PF13715">
    <property type="entry name" value="CarbopepD_reg_2"/>
    <property type="match status" value="1"/>
</dbReference>
<sequence length="1107" mass="121667">MMRVNFIVALHILGYVQLSAHVFGQRITLHERAVTLEYVLKEIEKQSNYTFFYNKKEFVDFGPVTVSVKNHPIHDALEKVFGDKPYVFNVTGNVVVLRRTKETKDEEKPMLRKPETNQRDIRGKVVDSLGNPLEGVSVLVKGTSRGSATDSDGRYYILAQTGEVLTFRNVGFLVQEVVISEGQMSVDVILHPEFSDLDEVVVVGYGTQRKADITGSVATVSENVIQSRPVSSFQDALQGRASGVQVRQGGGDLSGKFSISIRGIGSVTGSNDPLIVVDNVPLFSADFSTINPKDIVSIDILKDASATAIYGSRAANGVIIITTRKGQAGGSQFVFNTDIGVENITRMYDVMSTEQQRLLFVEAFKNSGRDISVYEDLAHPAWQVDTDWQDLGTQTGSRQNYNLGFSGGTEKTQYAGSASYLDRTGTLINSNLKSWSLRVNLNSKINDWLRLSTNLTGSHQRQNVLNNDSWGSEGFRSLVYQHSFTEPYDEAGNLTAINTTAAPYFGANENPLINVLLPTRNDNVTRILGNTKIDIDVAKGLVISGNIGGDIVLGDNYVYLPVYQIGLFSRDEGSVTVPNNQQINWISDLTLNYEQKTGRHNFKGLLGFSAQQFLTKNNSVTGTGTIDNALDQLSNQTNFNATGSEVRAGLVSTFVRFNYDYGGKYLLTATVRRDGSSKFGADRRYGIFPSGSVAWRISQEDFLKDAPFINDLKLRVSYGLTGNQNIGDFAFITRAGAAPYVFGNSVVVGNVPQNIGNPNLQWEANKQLDAGIDVSVLDGRFHATVDYYHKQSEDLLVSTPIPLTSGVRQDPIINQGSVKNTGVELALGGNVLTGTVSWASEFNISFNKNRVIDIGNNSIGQPLEIPGESIPLSNQPTNLTRAGNSAAAFYMYQYIGVWQLGEEEEADRWSDAVPGDPRYADLNGNGVFDVGDKTFVGTPHPRFFGGFNNTFAFRNVSLSIFLDYAGGYQVYNTARNLFSRGVPFVQNFAEVADFWTPENPSNTVPRPSQGGNTTTLATMVSTRFLEDADFLRIKDVRISYELPSRLLTDKFLKALRFTISGTNLYTFTKYEGLNPEASSRISLLSAGIDYTPYPQSRLISLGLSATF</sequence>
<dbReference type="NCBIfam" id="TIGR04057">
    <property type="entry name" value="SusC_RagA_signa"/>
    <property type="match status" value="1"/>
</dbReference>
<evidence type="ECO:0000256" key="3">
    <source>
        <dbReference type="ARBA" id="ARBA00022452"/>
    </source>
</evidence>
<dbReference type="Pfam" id="PF00593">
    <property type="entry name" value="TonB_dep_Rec_b-barrel"/>
    <property type="match status" value="1"/>
</dbReference>
<protein>
    <submittedName>
        <fullName evidence="12">TonB-linked outer membrane protein, SusC/RagA family</fullName>
    </submittedName>
</protein>
<dbReference type="InterPro" id="IPR000531">
    <property type="entry name" value="Beta-barrel_TonB"/>
</dbReference>
<dbReference type="RefSeq" id="WP_177195037.1">
    <property type="nucleotide sequence ID" value="NZ_FOQO01000002.1"/>
</dbReference>
<dbReference type="InterPro" id="IPR023996">
    <property type="entry name" value="TonB-dep_OMP_SusC/RagA"/>
</dbReference>
<dbReference type="Gene3D" id="2.60.40.1120">
    <property type="entry name" value="Carboxypeptidase-like, regulatory domain"/>
    <property type="match status" value="1"/>
</dbReference>
<gene>
    <name evidence="12" type="ORF">SAMN05444682_102291</name>
</gene>
<keyword evidence="6 8" id="KW-0472">Membrane</keyword>
<evidence type="ECO:0000256" key="7">
    <source>
        <dbReference type="ARBA" id="ARBA00023237"/>
    </source>
</evidence>
<evidence type="ECO:0000259" key="11">
    <source>
        <dbReference type="Pfam" id="PF07715"/>
    </source>
</evidence>
<evidence type="ECO:0000256" key="4">
    <source>
        <dbReference type="ARBA" id="ARBA00022692"/>
    </source>
</evidence>
<evidence type="ECO:0000259" key="10">
    <source>
        <dbReference type="Pfam" id="PF00593"/>
    </source>
</evidence>
<keyword evidence="3 8" id="KW-1134">Transmembrane beta strand</keyword>
<evidence type="ECO:0000256" key="9">
    <source>
        <dbReference type="RuleBase" id="RU003357"/>
    </source>
</evidence>
<organism evidence="12 13">
    <name type="scientific">Parapedobacter indicus</name>
    <dbReference type="NCBI Taxonomy" id="1477437"/>
    <lineage>
        <taxon>Bacteria</taxon>
        <taxon>Pseudomonadati</taxon>
        <taxon>Bacteroidota</taxon>
        <taxon>Sphingobacteriia</taxon>
        <taxon>Sphingobacteriales</taxon>
        <taxon>Sphingobacteriaceae</taxon>
        <taxon>Parapedobacter</taxon>
    </lineage>
</organism>
<evidence type="ECO:0000256" key="1">
    <source>
        <dbReference type="ARBA" id="ARBA00004571"/>
    </source>
</evidence>
<comment type="similarity">
    <text evidence="8 9">Belongs to the TonB-dependent receptor family.</text>
</comment>
<dbReference type="InterPro" id="IPR037066">
    <property type="entry name" value="Plug_dom_sf"/>
</dbReference>